<dbReference type="PROSITE" id="PS50294">
    <property type="entry name" value="WD_REPEATS_REGION"/>
    <property type="match status" value="1"/>
</dbReference>
<dbReference type="PANTHER" id="PTHR43991:SF12">
    <property type="entry name" value="WD REPEAT PROTEIN (AFU_ORTHOLOGUE AFUA_8G05640)"/>
    <property type="match status" value="1"/>
</dbReference>
<evidence type="ECO:0000313" key="4">
    <source>
        <dbReference type="Proteomes" id="UP000009328"/>
    </source>
</evidence>
<gene>
    <name evidence="3" type="ORF">BN7_1700</name>
</gene>
<keyword evidence="4" id="KW-1185">Reference proteome</keyword>
<keyword evidence="1" id="KW-0853">WD repeat</keyword>
<evidence type="ECO:0000256" key="2">
    <source>
        <dbReference type="SAM" id="MobiDB-lite"/>
    </source>
</evidence>
<organism evidence="3 4">
    <name type="scientific">Wickerhamomyces ciferrii (strain ATCC 14091 / BCRC 22168 / CBS 111 / JCM 3599 / NBRC 0793 / NRRL Y-1031 F-60-10)</name>
    <name type="common">Yeast</name>
    <name type="synonym">Pichia ciferrii</name>
    <dbReference type="NCBI Taxonomy" id="1206466"/>
    <lineage>
        <taxon>Eukaryota</taxon>
        <taxon>Fungi</taxon>
        <taxon>Dikarya</taxon>
        <taxon>Ascomycota</taxon>
        <taxon>Saccharomycotina</taxon>
        <taxon>Saccharomycetes</taxon>
        <taxon>Phaffomycetales</taxon>
        <taxon>Wickerhamomycetaceae</taxon>
        <taxon>Wickerhamomyces</taxon>
    </lineage>
</organism>
<dbReference type="Proteomes" id="UP000009328">
    <property type="component" value="Unassembled WGS sequence"/>
</dbReference>
<proteinExistence type="predicted"/>
<feature type="region of interest" description="Disordered" evidence="2">
    <location>
        <begin position="114"/>
        <end position="134"/>
    </location>
</feature>
<dbReference type="HOGENOM" id="CLU_513889_0_0_1"/>
<dbReference type="InParanoid" id="K0KAX8"/>
<comment type="caution">
    <text evidence="3">The sequence shown here is derived from an EMBL/GenBank/DDBJ whole genome shotgun (WGS) entry which is preliminary data.</text>
</comment>
<accession>K0KAX8</accession>
<dbReference type="SMART" id="SM00320">
    <property type="entry name" value="WD40"/>
    <property type="match status" value="1"/>
</dbReference>
<dbReference type="PANTHER" id="PTHR43991">
    <property type="entry name" value="WD REPEAT PROTEIN (AFU_ORTHOLOGUE AFUA_8G05640)-RELATED"/>
    <property type="match status" value="1"/>
</dbReference>
<evidence type="ECO:0000256" key="1">
    <source>
        <dbReference type="PROSITE-ProRule" id="PRU00221"/>
    </source>
</evidence>
<reference evidence="3 4" key="1">
    <citation type="journal article" date="2012" name="Eukaryot. Cell">
        <title>Draft genome sequence of Wickerhamomyces ciferrii NRRL Y-1031 F-60-10.</title>
        <authorList>
            <person name="Schneider J."/>
            <person name="Andrea H."/>
            <person name="Blom J."/>
            <person name="Jaenicke S."/>
            <person name="Ruckert C."/>
            <person name="Schorsch C."/>
            <person name="Szczepanowski R."/>
            <person name="Farwick M."/>
            <person name="Goesmann A."/>
            <person name="Puhler A."/>
            <person name="Schaffer S."/>
            <person name="Tauch A."/>
            <person name="Kohler T."/>
            <person name="Brinkrolf K."/>
        </authorList>
    </citation>
    <scope>NUCLEOTIDE SEQUENCE [LARGE SCALE GENOMIC DNA]</scope>
    <source>
        <strain evidence="4">ATCC 14091 / BCRC 22168 / CBS 111 / JCM 3599 / NBRC 0793 / NRRL Y-1031 F-60-10</strain>
    </source>
</reference>
<dbReference type="InterPro" id="IPR015943">
    <property type="entry name" value="WD40/YVTN_repeat-like_dom_sf"/>
</dbReference>
<name>K0KAX8_WICCF</name>
<sequence length="534" mass="60665">MGYPGFGYQDKEAEIIISDSDINKTIISNQDLNEFYANIPYKFYINDENYELDSDFLNFIYNLILNNDFDSFMNKNFISSTELASILNNLNKRLKNNGKVPILSNNLPIKEVDEDTYTDTDSDSDTDSDVDSDDDSKIIDIQGLIWDNIEQRENLLKIRELKHKSFTNITDSKQDAQKDINTILKNINYGWKFGVYFKIPKPKLSHFQLRNNLICLNSIKEVFYNELSNEKPPNHDYYDLSLPTLHSVIKKINTYTGDIETVLSLDDDPIERISTIECTDNGLLIAGTLTGSYHVKNLKTGDTTKKILTTNSNGIINFAKSVEDSILFSTNDMRLITTDLQNFKVRSMVDFPWAINSVSFNPLDPNIKLIVGDNINSFILDDRVSANKPVNIIKGHKDFSFACDWSHNGTSIATGNQDSTVRVYDIRNLKENQYCMKGEIESSVRNVKFNNNDSMLAFSEGIDYVNLVDLNSIDSGQGSKQVISMFGKIVGLDFSNYDDGTGEMLTVGINDESIGGILQYLLESEETYVDYDWF</sequence>
<dbReference type="STRING" id="1206466.K0KAX8"/>
<dbReference type="EMBL" id="CAIF01000039">
    <property type="protein sequence ID" value="CCH42155.1"/>
    <property type="molecule type" value="Genomic_DNA"/>
</dbReference>
<dbReference type="Gene3D" id="2.130.10.10">
    <property type="entry name" value="YVTN repeat-like/Quinoprotein amine dehydrogenase"/>
    <property type="match status" value="1"/>
</dbReference>
<protein>
    <submittedName>
        <fullName evidence="3">Vegetative incompatibility protein</fullName>
    </submittedName>
</protein>
<dbReference type="SUPFAM" id="SSF50978">
    <property type="entry name" value="WD40 repeat-like"/>
    <property type="match status" value="1"/>
</dbReference>
<dbReference type="InterPro" id="IPR036322">
    <property type="entry name" value="WD40_repeat_dom_sf"/>
</dbReference>
<dbReference type="eggNOG" id="ENOG502QPI7">
    <property type="taxonomic scope" value="Eukaryota"/>
</dbReference>
<evidence type="ECO:0000313" key="3">
    <source>
        <dbReference type="EMBL" id="CCH42155.1"/>
    </source>
</evidence>
<feature type="repeat" description="WD" evidence="1">
    <location>
        <begin position="393"/>
        <end position="434"/>
    </location>
</feature>
<dbReference type="InterPro" id="IPR001680">
    <property type="entry name" value="WD40_rpt"/>
</dbReference>
<dbReference type="AlphaFoldDB" id="K0KAX8"/>
<dbReference type="PROSITE" id="PS50082">
    <property type="entry name" value="WD_REPEATS_2"/>
    <property type="match status" value="1"/>
</dbReference>
<dbReference type="Pfam" id="PF00400">
    <property type="entry name" value="WD40"/>
    <property type="match status" value="1"/>
</dbReference>